<name>S7W663_SPRLO</name>
<keyword evidence="1" id="KW-0067">ATP-binding</keyword>
<proteinExistence type="predicted"/>
<feature type="binding site" evidence="1">
    <location>
        <position position="199"/>
    </location>
    <ligand>
        <name>ATP</name>
        <dbReference type="ChEBI" id="CHEBI:30616"/>
    </ligand>
</feature>
<dbReference type="PROSITE" id="PS50011">
    <property type="entry name" value="PROTEIN_KINASE_DOM"/>
    <property type="match status" value="1"/>
</dbReference>
<evidence type="ECO:0000313" key="4">
    <source>
        <dbReference type="Proteomes" id="UP000014978"/>
    </source>
</evidence>
<dbReference type="SUPFAM" id="SSF56112">
    <property type="entry name" value="Protein kinase-like (PK-like)"/>
    <property type="match status" value="1"/>
</dbReference>
<dbReference type="OrthoDB" id="4062651at2759"/>
<dbReference type="InterPro" id="IPR000719">
    <property type="entry name" value="Prot_kinase_dom"/>
</dbReference>
<dbReference type="InterPro" id="IPR017441">
    <property type="entry name" value="Protein_kinase_ATP_BS"/>
</dbReference>
<dbReference type="PANTHER" id="PTHR44167">
    <property type="entry name" value="OVARIAN-SPECIFIC SERINE/THREONINE-PROTEIN KINASE LOK-RELATED"/>
    <property type="match status" value="1"/>
</dbReference>
<dbReference type="InParanoid" id="S7W663"/>
<gene>
    <name evidence="3" type="ORF">SLOPH_496</name>
</gene>
<keyword evidence="1" id="KW-0547">Nucleotide-binding</keyword>
<dbReference type="PROSITE" id="PS00109">
    <property type="entry name" value="PROTEIN_KINASE_TYR"/>
    <property type="match status" value="1"/>
</dbReference>
<feature type="domain" description="Protein kinase" evidence="2">
    <location>
        <begin position="170"/>
        <end position="424"/>
    </location>
</feature>
<dbReference type="InterPro" id="IPR008266">
    <property type="entry name" value="Tyr_kinase_AS"/>
</dbReference>
<evidence type="ECO:0000259" key="2">
    <source>
        <dbReference type="PROSITE" id="PS50011"/>
    </source>
</evidence>
<comment type="caution">
    <text evidence="3">The sequence shown here is derived from an EMBL/GenBank/DDBJ whole genome shotgun (WGS) entry which is preliminary data.</text>
</comment>
<keyword evidence="4" id="KW-1185">Reference proteome</keyword>
<dbReference type="VEuPathDB" id="MicrosporidiaDB:SLOPH_496"/>
<accession>S7W663</accession>
<dbReference type="InterPro" id="IPR011009">
    <property type="entry name" value="Kinase-like_dom_sf"/>
</dbReference>
<dbReference type="PROSITE" id="PS00107">
    <property type="entry name" value="PROTEIN_KINASE_ATP"/>
    <property type="match status" value="1"/>
</dbReference>
<dbReference type="AlphaFoldDB" id="S7W663"/>
<dbReference type="GO" id="GO:0005524">
    <property type="term" value="F:ATP binding"/>
    <property type="evidence" value="ECO:0007669"/>
    <property type="project" value="UniProtKB-UniRule"/>
</dbReference>
<evidence type="ECO:0000313" key="3">
    <source>
        <dbReference type="EMBL" id="EPR78246.1"/>
    </source>
</evidence>
<protein>
    <recommendedName>
        <fullName evidence="2">Protein kinase domain-containing protein</fullName>
    </recommendedName>
</protein>
<dbReference type="PANTHER" id="PTHR44167:SF24">
    <property type="entry name" value="SERINE_THREONINE-PROTEIN KINASE CHK2"/>
    <property type="match status" value="1"/>
</dbReference>
<dbReference type="Proteomes" id="UP000014978">
    <property type="component" value="Unassembled WGS sequence"/>
</dbReference>
<dbReference type="STRING" id="1358809.S7W663"/>
<dbReference type="HOGENOM" id="CLU_634873_0_0_1"/>
<dbReference type="Pfam" id="PF00069">
    <property type="entry name" value="Pkinase"/>
    <property type="match status" value="1"/>
</dbReference>
<dbReference type="GO" id="GO:0004672">
    <property type="term" value="F:protein kinase activity"/>
    <property type="evidence" value="ECO:0007669"/>
    <property type="project" value="InterPro"/>
</dbReference>
<organism evidence="3 4">
    <name type="scientific">Spraguea lophii (strain 42_110)</name>
    <name type="common">Microsporidian parasite</name>
    <dbReference type="NCBI Taxonomy" id="1358809"/>
    <lineage>
        <taxon>Eukaryota</taxon>
        <taxon>Fungi</taxon>
        <taxon>Fungi incertae sedis</taxon>
        <taxon>Microsporidia</taxon>
        <taxon>Spragueidae</taxon>
        <taxon>Spraguea</taxon>
    </lineage>
</organism>
<reference evidence="4" key="1">
    <citation type="journal article" date="2013" name="PLoS Genet.">
        <title>The genome of Spraguea lophii and the basis of host-microsporidian interactions.</title>
        <authorList>
            <person name="Campbell S.E."/>
            <person name="Williams T.A."/>
            <person name="Yousuf A."/>
            <person name="Soanes D.M."/>
            <person name="Paszkiewicz K.H."/>
            <person name="Williams B.A.P."/>
        </authorList>
    </citation>
    <scope>NUCLEOTIDE SEQUENCE [LARGE SCALE GENOMIC DNA]</scope>
    <source>
        <strain evidence="4">42_110</strain>
    </source>
</reference>
<sequence>MNIIILSFIRNLNASEEKQHSGGAISKENNNGNTYYVRNYLDRKVLEPVDTKETDSINLIKDLQRLELESSEDELGTDDDEETLGATGGVESLTEEFAYTKRDPICGKLKVVKKLNEFQAFCEQESNISSEEIIFPPYDTAIYEENIMENVEEAKKLLEKDDKQFMEKKFKKIAFLGSGTYGNVFLFKTRDKGVSVAIKHTTFENPLFIGTKEHEVTEKLSKMSHKNIIQFYDQIIVNESMLIFMELCPGESLHHFISNKKNEMSDFSKREIIGQAFEGISFLHDNEIVHGDISTGNILVNKKGKVKIIDFGFSRLLKLGTYIRGAPQLCWFTSPEILHGIYSHSSDIWAMAICMYAVYEREYPFNTTVIEENVLKRKRFICIYTENTPIIARNLIDKMLHPKLSQRLGPNKGDIYLLRQDPYFSATSFATG</sequence>
<dbReference type="Gene3D" id="1.10.510.10">
    <property type="entry name" value="Transferase(Phosphotransferase) domain 1"/>
    <property type="match status" value="1"/>
</dbReference>
<dbReference type="EMBL" id="ATCN01000921">
    <property type="protein sequence ID" value="EPR78246.1"/>
    <property type="molecule type" value="Genomic_DNA"/>
</dbReference>
<dbReference type="CDD" id="cd00180">
    <property type="entry name" value="PKc"/>
    <property type="match status" value="1"/>
</dbReference>
<evidence type="ECO:0000256" key="1">
    <source>
        <dbReference type="PROSITE-ProRule" id="PRU10141"/>
    </source>
</evidence>